<accession>Q01XR0</accession>
<dbReference type="InParanoid" id="Q01XR0"/>
<organism evidence="2">
    <name type="scientific">Solibacter usitatus (strain Ellin6076)</name>
    <dbReference type="NCBI Taxonomy" id="234267"/>
    <lineage>
        <taxon>Bacteria</taxon>
        <taxon>Pseudomonadati</taxon>
        <taxon>Acidobacteriota</taxon>
        <taxon>Terriglobia</taxon>
        <taxon>Bryobacterales</taxon>
        <taxon>Solibacteraceae</taxon>
        <taxon>Candidatus Solibacter</taxon>
    </lineage>
</organism>
<dbReference type="KEGG" id="sus:Acid_4596"/>
<evidence type="ECO:0000313" key="2">
    <source>
        <dbReference type="EMBL" id="ABJ85555.1"/>
    </source>
</evidence>
<feature type="compositionally biased region" description="Low complexity" evidence="1">
    <location>
        <begin position="330"/>
        <end position="350"/>
    </location>
</feature>
<reference evidence="2" key="1">
    <citation type="submission" date="2006-10" db="EMBL/GenBank/DDBJ databases">
        <title>Complete sequence of Solibacter usitatus Ellin6076.</title>
        <authorList>
            <consortium name="US DOE Joint Genome Institute"/>
            <person name="Copeland A."/>
            <person name="Lucas S."/>
            <person name="Lapidus A."/>
            <person name="Barry K."/>
            <person name="Detter J.C."/>
            <person name="Glavina del Rio T."/>
            <person name="Hammon N."/>
            <person name="Israni S."/>
            <person name="Dalin E."/>
            <person name="Tice H."/>
            <person name="Pitluck S."/>
            <person name="Thompson L.S."/>
            <person name="Brettin T."/>
            <person name="Bruce D."/>
            <person name="Han C."/>
            <person name="Tapia R."/>
            <person name="Gilna P."/>
            <person name="Schmutz J."/>
            <person name="Larimer F."/>
            <person name="Land M."/>
            <person name="Hauser L."/>
            <person name="Kyrpides N."/>
            <person name="Mikhailova N."/>
            <person name="Janssen P.H."/>
            <person name="Kuske C.R."/>
            <person name="Richardson P."/>
        </authorList>
    </citation>
    <scope>NUCLEOTIDE SEQUENCE</scope>
    <source>
        <strain evidence="2">Ellin6076</strain>
    </source>
</reference>
<feature type="compositionally biased region" description="Gly residues" evidence="1">
    <location>
        <begin position="351"/>
        <end position="363"/>
    </location>
</feature>
<evidence type="ECO:0000256" key="1">
    <source>
        <dbReference type="SAM" id="MobiDB-lite"/>
    </source>
</evidence>
<feature type="region of interest" description="Disordered" evidence="1">
    <location>
        <begin position="330"/>
        <end position="363"/>
    </location>
</feature>
<protein>
    <recommendedName>
        <fullName evidence="3">FecR protein domain-containing protein</fullName>
    </recommendedName>
</protein>
<sequence precursor="true">MFSEVSMQPFWKATLSVAVLTLGAFPALAQPIISAKSGVVSYVMGKVTVDGQVVEPSETKLTDIKENGILRTEEGRAEVLLTLGAVLRSAENASFKMITNRLIDTRLELLSGSHLIEVDEVQKDNNLTIIAKDATVVVNKKGLYRFNVDQSQIKVYDGVLGVQMNGQNVLVGNGKMMAMTGTSASVEKFDREDTDSLDHWAKQRAERMAMANASSAKQVHDYGCSTPTSFAAATNPTLGTSPCSNPCNSWRYNRWYGLITYIPCGNNIYSPYGYRYWSPYNVMRAYYVPPTPVYNGGNSGFGGGNAGAYSGMSQTSAGYSGAMSNSAGSVSASPGAGAMSGSTGSASAGAASGGHGSAGGHGK</sequence>
<gene>
    <name evidence="2" type="ordered locus">Acid_4596</name>
</gene>
<dbReference type="STRING" id="234267.Acid_4596"/>
<name>Q01XR0_SOLUE</name>
<dbReference type="HOGENOM" id="CLU_762683_0_0_0"/>
<dbReference type="AlphaFoldDB" id="Q01XR0"/>
<evidence type="ECO:0008006" key="3">
    <source>
        <dbReference type="Google" id="ProtNLM"/>
    </source>
</evidence>
<dbReference type="EMBL" id="CP000473">
    <property type="protein sequence ID" value="ABJ85555.1"/>
    <property type="molecule type" value="Genomic_DNA"/>
</dbReference>
<dbReference type="eggNOG" id="COG3712">
    <property type="taxonomic scope" value="Bacteria"/>
</dbReference>
<proteinExistence type="predicted"/>